<organism evidence="1 2">
    <name type="scientific">Halomonas ventosae</name>
    <dbReference type="NCBI Taxonomy" id="229007"/>
    <lineage>
        <taxon>Bacteria</taxon>
        <taxon>Pseudomonadati</taxon>
        <taxon>Pseudomonadota</taxon>
        <taxon>Gammaproteobacteria</taxon>
        <taxon>Oceanospirillales</taxon>
        <taxon>Halomonadaceae</taxon>
        <taxon>Halomonas</taxon>
    </lineage>
</organism>
<gene>
    <name evidence="1" type="ORF">DFO68_102116</name>
</gene>
<reference evidence="1 2" key="1">
    <citation type="submission" date="2019-03" db="EMBL/GenBank/DDBJ databases">
        <title>Freshwater and sediment microbial communities from various areas in North America, analyzing microbe dynamics in response to fracking.</title>
        <authorList>
            <person name="Lamendella R."/>
        </authorList>
    </citation>
    <scope>NUCLEOTIDE SEQUENCE [LARGE SCALE GENOMIC DNA]</scope>
    <source>
        <strain evidence="1 2">1_TX</strain>
    </source>
</reference>
<keyword evidence="2" id="KW-1185">Reference proteome</keyword>
<dbReference type="AlphaFoldDB" id="A0A4R6I1X5"/>
<sequence>MQLRDTPTDYSTVTRWLHWLTATATPPISSGSFLCHR</sequence>
<accession>A0A4R6I1X5</accession>
<evidence type="ECO:0000313" key="1">
    <source>
        <dbReference type="EMBL" id="TDO15284.1"/>
    </source>
</evidence>
<comment type="caution">
    <text evidence="1">The sequence shown here is derived from an EMBL/GenBank/DDBJ whole genome shotgun (WGS) entry which is preliminary data.</text>
</comment>
<name>A0A4R6I1X5_9GAMM</name>
<proteinExistence type="predicted"/>
<evidence type="ECO:0000313" key="2">
    <source>
        <dbReference type="Proteomes" id="UP000295150"/>
    </source>
</evidence>
<protein>
    <submittedName>
        <fullName evidence="1">Uncharacterized protein</fullName>
    </submittedName>
</protein>
<dbReference type="EMBL" id="SNWH01000002">
    <property type="protein sequence ID" value="TDO15284.1"/>
    <property type="molecule type" value="Genomic_DNA"/>
</dbReference>
<dbReference type="Proteomes" id="UP000295150">
    <property type="component" value="Unassembled WGS sequence"/>
</dbReference>